<keyword evidence="1" id="KW-0472">Membrane</keyword>
<keyword evidence="1" id="KW-1133">Transmembrane helix</keyword>
<dbReference type="EMBL" id="CP103424">
    <property type="protein sequence ID" value="UWD34735.1"/>
    <property type="molecule type" value="Genomic_DNA"/>
</dbReference>
<dbReference type="Proteomes" id="UP001059819">
    <property type="component" value="Chromosome"/>
</dbReference>
<keyword evidence="3" id="KW-1185">Reference proteome</keyword>
<feature type="transmembrane region" description="Helical" evidence="1">
    <location>
        <begin position="144"/>
        <end position="162"/>
    </location>
</feature>
<accession>A0ABY5TX07</accession>
<feature type="transmembrane region" description="Helical" evidence="1">
    <location>
        <begin position="28"/>
        <end position="49"/>
    </location>
</feature>
<reference evidence="2" key="1">
    <citation type="submission" date="2022-08" db="EMBL/GenBank/DDBJ databases">
        <title>Complete genome sequence of Mycoplasma cottewii type strain VIS.</title>
        <authorList>
            <person name="Spergser J."/>
        </authorList>
    </citation>
    <scope>NUCLEOTIDE SEQUENCE</scope>
    <source>
        <strain evidence="2">VIS</strain>
    </source>
</reference>
<feature type="transmembrane region" description="Helical" evidence="1">
    <location>
        <begin position="273"/>
        <end position="294"/>
    </location>
</feature>
<feature type="transmembrane region" description="Helical" evidence="1">
    <location>
        <begin position="69"/>
        <end position="92"/>
    </location>
</feature>
<evidence type="ECO:0000313" key="2">
    <source>
        <dbReference type="EMBL" id="UWD34735.1"/>
    </source>
</evidence>
<evidence type="ECO:0000256" key="1">
    <source>
        <dbReference type="SAM" id="Phobius"/>
    </source>
</evidence>
<feature type="transmembrane region" description="Helical" evidence="1">
    <location>
        <begin position="228"/>
        <end position="253"/>
    </location>
</feature>
<evidence type="ECO:0000313" key="3">
    <source>
        <dbReference type="Proteomes" id="UP001059819"/>
    </source>
</evidence>
<protein>
    <submittedName>
        <fullName evidence="2">Uncharacterized protein</fullName>
    </submittedName>
</protein>
<sequence length="327" mass="37683">MHNYDDIKTSYQTYPSSTNFSISISKTWIIFTQIFSSLIAAGVSIYLMYLLNSLDYNTINPKYKLGVPLLFSILAYSLWRTIATAFVIVRFLKLATNEQVVSNRYILASLSLNLGGFFTPWLLTSLPNIETNSTIKPKWFLSRVFSVISLVGSTILLSTLVWQLHKVTNGDILSAFNSTNEYYIPTVVLICIAILFILIGIPTIILYYNKNSKERFEGDTSTGTAMRIFAYFYLVVTTVELIIFMCLSLLRLLGGFIRLLDSFDRDRINPIKLIFALIYILMQFMYVLFLLRMIAQTIKGIWKRDGVVKITIYDKLREREQKLLTKW</sequence>
<keyword evidence="1" id="KW-0812">Transmembrane</keyword>
<gene>
    <name evidence="2" type="ORF">NX779_02875</name>
</gene>
<organism evidence="2 3">
    <name type="scientific">Mycoplasma cottewii</name>
    <dbReference type="NCBI Taxonomy" id="51364"/>
    <lineage>
        <taxon>Bacteria</taxon>
        <taxon>Bacillati</taxon>
        <taxon>Mycoplasmatota</taxon>
        <taxon>Mollicutes</taxon>
        <taxon>Mycoplasmataceae</taxon>
        <taxon>Mycoplasma</taxon>
    </lineage>
</organism>
<name>A0ABY5TX07_9MOLU</name>
<dbReference type="RefSeq" id="WP_259429923.1">
    <property type="nucleotide sequence ID" value="NZ_CP103424.1"/>
</dbReference>
<feature type="transmembrane region" description="Helical" evidence="1">
    <location>
        <begin position="182"/>
        <end position="208"/>
    </location>
</feature>
<feature type="transmembrane region" description="Helical" evidence="1">
    <location>
        <begin position="104"/>
        <end position="123"/>
    </location>
</feature>
<proteinExistence type="predicted"/>